<dbReference type="SUPFAM" id="SSF53850">
    <property type="entry name" value="Periplasmic binding protein-like II"/>
    <property type="match status" value="1"/>
</dbReference>
<dbReference type="Proteomes" id="UP001500767">
    <property type="component" value="Unassembled WGS sequence"/>
</dbReference>
<evidence type="ECO:0000256" key="2">
    <source>
        <dbReference type="SAM" id="SignalP"/>
    </source>
</evidence>
<dbReference type="Gene3D" id="3.40.190.10">
    <property type="entry name" value="Periplasmic binding protein-like II"/>
    <property type="match status" value="2"/>
</dbReference>
<evidence type="ECO:0000256" key="1">
    <source>
        <dbReference type="ARBA" id="ARBA00022729"/>
    </source>
</evidence>
<reference evidence="4" key="1">
    <citation type="journal article" date="2019" name="Int. J. Syst. Evol. Microbiol.">
        <title>The Global Catalogue of Microorganisms (GCM) 10K type strain sequencing project: providing services to taxonomists for standard genome sequencing and annotation.</title>
        <authorList>
            <consortium name="The Broad Institute Genomics Platform"/>
            <consortium name="The Broad Institute Genome Sequencing Center for Infectious Disease"/>
            <person name="Wu L."/>
            <person name="Ma J."/>
        </authorList>
    </citation>
    <scope>NUCLEOTIDE SEQUENCE [LARGE SCALE GENOMIC DNA]</scope>
    <source>
        <strain evidence="4">JCM 16540</strain>
    </source>
</reference>
<name>A0ABP6XCU7_9ACTN</name>
<feature type="signal peptide" evidence="2">
    <location>
        <begin position="1"/>
        <end position="29"/>
    </location>
</feature>
<accession>A0ABP6XCU7</accession>
<organism evidence="3 4">
    <name type="scientific">Microlunatus spumicola</name>
    <dbReference type="NCBI Taxonomy" id="81499"/>
    <lineage>
        <taxon>Bacteria</taxon>
        <taxon>Bacillati</taxon>
        <taxon>Actinomycetota</taxon>
        <taxon>Actinomycetes</taxon>
        <taxon>Propionibacteriales</taxon>
        <taxon>Propionibacteriaceae</taxon>
        <taxon>Microlunatus</taxon>
    </lineage>
</organism>
<dbReference type="PANTHER" id="PTHR30006:SF2">
    <property type="entry name" value="ABC TRANSPORTER SUBSTRATE-BINDING PROTEIN"/>
    <property type="match status" value="1"/>
</dbReference>
<keyword evidence="1 2" id="KW-0732">Signal</keyword>
<dbReference type="PANTHER" id="PTHR30006">
    <property type="entry name" value="THIAMINE-BINDING PERIPLASMIC PROTEIN-RELATED"/>
    <property type="match status" value="1"/>
</dbReference>
<keyword evidence="4" id="KW-1185">Reference proteome</keyword>
<proteinExistence type="predicted"/>
<sequence length="383" mass="39741">MRTTKINLTKKITALAAITTGLVMLGAGCAPPAPSSGSASGSAASGAATWTSAQGAGGMDALVAEAKKEGTLNVIALPPDWANYGAIISAFTTKYGIKIDSAQPDAASQDEINAADQQKGTDRAPDVFDLGQSVALANTAKFAPYQVSTWSTIPDELKDPSGTWVNDYGGYMSIGYNTAKVPAPTGVKDLLKPEYKGKVALNGDPTQAGAAFSGVVMTSLANGGSADDIQPGIDFFSQLKKAGNFLPTDPTAATIESGQTPLVIDWDYLNAGESAKLSTWKVVVPSDALVGGYYYQAVSKDAPHPAAARLWQEFLYSDEGQNLFLGGGARPVRADDMEKAGTIDKAAYAKLPPVTGSTPTILTTDQTKKAADVLSKEWSKATS</sequence>
<feature type="chain" id="PRO_5046847640" evidence="2">
    <location>
        <begin position="30"/>
        <end position="383"/>
    </location>
</feature>
<dbReference type="Pfam" id="PF13343">
    <property type="entry name" value="SBP_bac_6"/>
    <property type="match status" value="1"/>
</dbReference>
<comment type="caution">
    <text evidence="3">The sequence shown here is derived from an EMBL/GenBank/DDBJ whole genome shotgun (WGS) entry which is preliminary data.</text>
</comment>
<protein>
    <submittedName>
        <fullName evidence="3">Extracellular solute-binding protein</fullName>
    </submittedName>
</protein>
<evidence type="ECO:0000313" key="3">
    <source>
        <dbReference type="EMBL" id="GAA3565205.1"/>
    </source>
</evidence>
<dbReference type="RefSeq" id="WP_344742234.1">
    <property type="nucleotide sequence ID" value="NZ_BAAAYR010000002.1"/>
</dbReference>
<gene>
    <name evidence="3" type="ORF">GCM10022197_21210</name>
</gene>
<evidence type="ECO:0000313" key="4">
    <source>
        <dbReference type="Proteomes" id="UP001500767"/>
    </source>
</evidence>
<dbReference type="PROSITE" id="PS51257">
    <property type="entry name" value="PROKAR_LIPOPROTEIN"/>
    <property type="match status" value="1"/>
</dbReference>
<dbReference type="EMBL" id="BAAAYR010000002">
    <property type="protein sequence ID" value="GAA3565205.1"/>
    <property type="molecule type" value="Genomic_DNA"/>
</dbReference>